<dbReference type="RefSeq" id="WP_009540702.1">
    <property type="nucleotide sequence ID" value="NZ_ANHY01000010.1"/>
</dbReference>
<comment type="caution">
    <text evidence="7">The sequence shown here is derived from an EMBL/GenBank/DDBJ whole genome shotgun (WGS) entry which is preliminary data.</text>
</comment>
<keyword evidence="8" id="KW-1185">Reference proteome</keyword>
<dbReference type="STRING" id="1238182.C882_0042"/>
<comment type="similarity">
    <text evidence="1">In the C-terminal section; belongs to the class-I pyridoxal-phosphate-dependent aminotransferase family.</text>
</comment>
<dbReference type="InterPro" id="IPR036388">
    <property type="entry name" value="WH-like_DNA-bd_sf"/>
</dbReference>
<evidence type="ECO:0000256" key="2">
    <source>
        <dbReference type="ARBA" id="ARBA00022898"/>
    </source>
</evidence>
<sequence length="522" mass="56152">MGKAPSGAVIGPVNLQDGPEAPPLYRQVYLHIRRAILGGQLPAKARLPSTRVLAQELGVSRNTVAAAFDQLYAEGFIEGRVGSGSYVTDTICETLVEACCDNPKASAPPEPEEGGPGLSRRGQILSTARIVTDPGRAATYFRPGTPALDAFPHALWQRLTSKRLRLRETAIGNYGPAAGYEPLRRAVASYLATARGVVCSPEQVIITNGAQAALDLCARILADPGDKAWIEDPGYLGARGAFRGAGLDLVPVPVDGEGLDVAAGEDRAPHARLAYITPSRQYPTGPVMSVARRLALLDWARRNDAWIIEDDYDSEYRYCGRPLTALQGLDGGRRVFYVGTFSKVLFPDLRLGYMVVPEQFVQDVTRARIVANGLLQVFHQSVVSDFMEEGHFTAHIRRMRSLYAERQTAMLEAGREHLAGMLDLQPASGGLQLIARTAEGVADADLVERARAAGINVTPLSQMYLAEDRREQGLILGFAGVDARSMGLRIKQLANAIEPAFLRAGVRRPAAAAAASGPIHAA</sequence>
<evidence type="ECO:0000256" key="1">
    <source>
        <dbReference type="ARBA" id="ARBA00005384"/>
    </source>
</evidence>
<dbReference type="CDD" id="cd00609">
    <property type="entry name" value="AAT_like"/>
    <property type="match status" value="1"/>
</dbReference>
<dbReference type="GO" id="GO:0003677">
    <property type="term" value="F:DNA binding"/>
    <property type="evidence" value="ECO:0007669"/>
    <property type="project" value="UniProtKB-KW"/>
</dbReference>
<evidence type="ECO:0000313" key="7">
    <source>
        <dbReference type="EMBL" id="EKV29961.1"/>
    </source>
</evidence>
<dbReference type="InterPro" id="IPR051446">
    <property type="entry name" value="HTH_trans_reg/aminotransferase"/>
</dbReference>
<dbReference type="Pfam" id="PF00155">
    <property type="entry name" value="Aminotran_1_2"/>
    <property type="match status" value="1"/>
</dbReference>
<dbReference type="eggNOG" id="COG1167">
    <property type="taxonomic scope" value="Bacteria"/>
</dbReference>
<dbReference type="Gene3D" id="3.40.640.10">
    <property type="entry name" value="Type I PLP-dependent aspartate aminotransferase-like (Major domain)"/>
    <property type="match status" value="1"/>
</dbReference>
<dbReference type="SUPFAM" id="SSF46785">
    <property type="entry name" value="Winged helix' DNA-binding domain"/>
    <property type="match status" value="1"/>
</dbReference>
<gene>
    <name evidence="7" type="ORF">C882_0042</name>
</gene>
<dbReference type="InterPro" id="IPR000524">
    <property type="entry name" value="Tscrpt_reg_HTH_GntR"/>
</dbReference>
<dbReference type="GO" id="GO:0003700">
    <property type="term" value="F:DNA-binding transcription factor activity"/>
    <property type="evidence" value="ECO:0007669"/>
    <property type="project" value="InterPro"/>
</dbReference>
<dbReference type="OrthoDB" id="9808770at2"/>
<name>K9HN30_9PROT</name>
<dbReference type="Proteomes" id="UP000009881">
    <property type="component" value="Unassembled WGS sequence"/>
</dbReference>
<keyword evidence="3" id="KW-0805">Transcription regulation</keyword>
<proteinExistence type="inferred from homology"/>
<evidence type="ECO:0000256" key="5">
    <source>
        <dbReference type="ARBA" id="ARBA00023163"/>
    </source>
</evidence>
<dbReference type="PRINTS" id="PR00035">
    <property type="entry name" value="HTHGNTR"/>
</dbReference>
<feature type="domain" description="HTH gntR-type" evidence="6">
    <location>
        <begin position="22"/>
        <end position="90"/>
    </location>
</feature>
<keyword evidence="7" id="KW-0808">Transferase</keyword>
<dbReference type="AlphaFoldDB" id="K9HN30"/>
<dbReference type="Pfam" id="PF00392">
    <property type="entry name" value="GntR"/>
    <property type="match status" value="1"/>
</dbReference>
<keyword evidence="5" id="KW-0804">Transcription</keyword>
<evidence type="ECO:0000256" key="3">
    <source>
        <dbReference type="ARBA" id="ARBA00023015"/>
    </source>
</evidence>
<dbReference type="SMART" id="SM00345">
    <property type="entry name" value="HTH_GNTR"/>
    <property type="match status" value="1"/>
</dbReference>
<dbReference type="CDD" id="cd07377">
    <property type="entry name" value="WHTH_GntR"/>
    <property type="match status" value="1"/>
</dbReference>
<keyword evidence="2" id="KW-0663">Pyridoxal phosphate</keyword>
<keyword evidence="7" id="KW-0032">Aminotransferase</keyword>
<dbReference type="PANTHER" id="PTHR46577">
    <property type="entry name" value="HTH-TYPE TRANSCRIPTIONAL REGULATORY PROTEIN GABR"/>
    <property type="match status" value="1"/>
</dbReference>
<dbReference type="InterPro" id="IPR036390">
    <property type="entry name" value="WH_DNA-bd_sf"/>
</dbReference>
<protein>
    <submittedName>
        <fullName evidence="7">Aspartate aminotransferase</fullName>
    </submittedName>
</protein>
<dbReference type="InterPro" id="IPR004839">
    <property type="entry name" value="Aminotransferase_I/II_large"/>
</dbReference>
<organism evidence="7 8">
    <name type="scientific">Caenispirillum salinarum AK4</name>
    <dbReference type="NCBI Taxonomy" id="1238182"/>
    <lineage>
        <taxon>Bacteria</taxon>
        <taxon>Pseudomonadati</taxon>
        <taxon>Pseudomonadota</taxon>
        <taxon>Alphaproteobacteria</taxon>
        <taxon>Rhodospirillales</taxon>
        <taxon>Novispirillaceae</taxon>
        <taxon>Caenispirillum</taxon>
    </lineage>
</organism>
<dbReference type="InterPro" id="IPR015421">
    <property type="entry name" value="PyrdxlP-dep_Trfase_major"/>
</dbReference>
<dbReference type="PATRIC" id="fig|1238182.3.peg.2258"/>
<keyword evidence="4" id="KW-0238">DNA-binding</keyword>
<dbReference type="EMBL" id="ANHY01000010">
    <property type="protein sequence ID" value="EKV29961.1"/>
    <property type="molecule type" value="Genomic_DNA"/>
</dbReference>
<dbReference type="InterPro" id="IPR015424">
    <property type="entry name" value="PyrdxlP-dep_Trfase"/>
</dbReference>
<dbReference type="SUPFAM" id="SSF53383">
    <property type="entry name" value="PLP-dependent transferases"/>
    <property type="match status" value="1"/>
</dbReference>
<dbReference type="PROSITE" id="PS50949">
    <property type="entry name" value="HTH_GNTR"/>
    <property type="match status" value="1"/>
</dbReference>
<dbReference type="Gene3D" id="1.10.10.10">
    <property type="entry name" value="Winged helix-like DNA-binding domain superfamily/Winged helix DNA-binding domain"/>
    <property type="match status" value="1"/>
</dbReference>
<dbReference type="PANTHER" id="PTHR46577:SF1">
    <property type="entry name" value="HTH-TYPE TRANSCRIPTIONAL REGULATORY PROTEIN GABR"/>
    <property type="match status" value="1"/>
</dbReference>
<evidence type="ECO:0000259" key="6">
    <source>
        <dbReference type="PROSITE" id="PS50949"/>
    </source>
</evidence>
<dbReference type="GO" id="GO:0030170">
    <property type="term" value="F:pyridoxal phosphate binding"/>
    <property type="evidence" value="ECO:0007669"/>
    <property type="project" value="InterPro"/>
</dbReference>
<evidence type="ECO:0000313" key="8">
    <source>
        <dbReference type="Proteomes" id="UP000009881"/>
    </source>
</evidence>
<reference evidence="7 8" key="1">
    <citation type="journal article" date="2013" name="Genome Announc.">
        <title>Draft Genome Sequence of an Alphaproteobacterium, Caenispirillum salinarum AK4(T), Isolated from a Solar Saltern.</title>
        <authorList>
            <person name="Khatri I."/>
            <person name="Singh A."/>
            <person name="Korpole S."/>
            <person name="Pinnaka A.K."/>
            <person name="Subramanian S."/>
        </authorList>
    </citation>
    <scope>NUCLEOTIDE SEQUENCE [LARGE SCALE GENOMIC DNA]</scope>
    <source>
        <strain evidence="7 8">AK4</strain>
    </source>
</reference>
<evidence type="ECO:0000256" key="4">
    <source>
        <dbReference type="ARBA" id="ARBA00023125"/>
    </source>
</evidence>
<accession>K9HN30</accession>
<dbReference type="GO" id="GO:0008483">
    <property type="term" value="F:transaminase activity"/>
    <property type="evidence" value="ECO:0007669"/>
    <property type="project" value="UniProtKB-KW"/>
</dbReference>